<accession>A0ABQ1JWG3</accession>
<dbReference type="InterPro" id="IPR011250">
    <property type="entry name" value="OMP/PagP_B-barrel"/>
</dbReference>
<dbReference type="Pfam" id="PF13505">
    <property type="entry name" value="OMP_b-brl"/>
    <property type="match status" value="1"/>
</dbReference>
<sequence length="172" mass="18293">MSKTLTAAAIAAVLATPAFAQGWYADVGYQTLGFDEDEIDVDLGAITGHFGYQLNQNFALEGELGVGVKDESFDVLGTDVDVELSYLVGAYVRGQVPVSEQLNLFARVGVVNAELSVEGGGFSESDSETGIGYGAGAEFMFNSTFGIRGDYTRYDIDDAEADAFMIGAVFKY</sequence>
<proteinExistence type="predicted"/>
<dbReference type="Gene3D" id="2.40.160.20">
    <property type="match status" value="1"/>
</dbReference>
<organism evidence="4 5">
    <name type="scientific">Henriciella pelagia</name>
    <dbReference type="NCBI Taxonomy" id="1977912"/>
    <lineage>
        <taxon>Bacteria</taxon>
        <taxon>Pseudomonadati</taxon>
        <taxon>Pseudomonadota</taxon>
        <taxon>Alphaproteobacteria</taxon>
        <taxon>Hyphomonadales</taxon>
        <taxon>Hyphomonadaceae</taxon>
        <taxon>Henriciella</taxon>
    </lineage>
</organism>
<reference evidence="5" key="1">
    <citation type="journal article" date="2019" name="Int. J. Syst. Evol. Microbiol.">
        <title>The Global Catalogue of Microorganisms (GCM) 10K type strain sequencing project: providing services to taxonomists for standard genome sequencing and annotation.</title>
        <authorList>
            <consortium name="The Broad Institute Genomics Platform"/>
            <consortium name="The Broad Institute Genome Sequencing Center for Infectious Disease"/>
            <person name="Wu L."/>
            <person name="Ma J."/>
        </authorList>
    </citation>
    <scope>NUCLEOTIDE SEQUENCE [LARGE SCALE GENOMIC DNA]</scope>
    <source>
        <strain evidence="5">CGMCC 1.15928</strain>
    </source>
</reference>
<evidence type="ECO:0000313" key="5">
    <source>
        <dbReference type="Proteomes" id="UP000628854"/>
    </source>
</evidence>
<dbReference type="EMBL" id="BMKF01000002">
    <property type="protein sequence ID" value="GGB76382.1"/>
    <property type="molecule type" value="Genomic_DNA"/>
</dbReference>
<dbReference type="SUPFAM" id="SSF56925">
    <property type="entry name" value="OMPA-like"/>
    <property type="match status" value="1"/>
</dbReference>
<gene>
    <name evidence="4" type="ORF">GCM10011503_26430</name>
</gene>
<dbReference type="Proteomes" id="UP000628854">
    <property type="component" value="Unassembled WGS sequence"/>
</dbReference>
<name>A0ABQ1JWG3_9PROT</name>
<evidence type="ECO:0000313" key="4">
    <source>
        <dbReference type="EMBL" id="GGB76382.1"/>
    </source>
</evidence>
<dbReference type="RefSeq" id="WP_158084489.1">
    <property type="nucleotide sequence ID" value="NZ_BMKF01000002.1"/>
</dbReference>
<evidence type="ECO:0000256" key="1">
    <source>
        <dbReference type="ARBA" id="ARBA00022729"/>
    </source>
</evidence>
<feature type="chain" id="PRO_5046417308" description="Outer membrane protein beta-barrel domain-containing protein" evidence="2">
    <location>
        <begin position="21"/>
        <end position="172"/>
    </location>
</feature>
<feature type="signal peptide" evidence="2">
    <location>
        <begin position="1"/>
        <end position="20"/>
    </location>
</feature>
<feature type="domain" description="Outer membrane protein beta-barrel" evidence="3">
    <location>
        <begin position="7"/>
        <end position="170"/>
    </location>
</feature>
<dbReference type="InterPro" id="IPR027385">
    <property type="entry name" value="Beta-barrel_OMP"/>
</dbReference>
<evidence type="ECO:0000259" key="3">
    <source>
        <dbReference type="Pfam" id="PF13505"/>
    </source>
</evidence>
<evidence type="ECO:0000256" key="2">
    <source>
        <dbReference type="SAM" id="SignalP"/>
    </source>
</evidence>
<protein>
    <recommendedName>
        <fullName evidence="3">Outer membrane protein beta-barrel domain-containing protein</fullName>
    </recommendedName>
</protein>
<keyword evidence="1 2" id="KW-0732">Signal</keyword>
<comment type="caution">
    <text evidence="4">The sequence shown here is derived from an EMBL/GenBank/DDBJ whole genome shotgun (WGS) entry which is preliminary data.</text>
</comment>
<keyword evidence="5" id="KW-1185">Reference proteome</keyword>